<evidence type="ECO:0000256" key="2">
    <source>
        <dbReference type="ARBA" id="ARBA00061366"/>
    </source>
</evidence>
<dbReference type="PIRSF" id="PIRSF006156">
    <property type="entry name" value="YafQ"/>
    <property type="match status" value="1"/>
</dbReference>
<dbReference type="GO" id="GO:0004521">
    <property type="term" value="F:RNA endonuclease activity"/>
    <property type="evidence" value="ECO:0007669"/>
    <property type="project" value="TreeGrafter"/>
</dbReference>
<gene>
    <name evidence="4" type="ORF">C6N14_01575</name>
</gene>
<evidence type="ECO:0000313" key="5">
    <source>
        <dbReference type="Proteomes" id="UP000244022"/>
    </source>
</evidence>
<dbReference type="SUPFAM" id="SSF143011">
    <property type="entry name" value="RelE-like"/>
    <property type="match status" value="1"/>
</dbReference>
<dbReference type="AlphaFoldDB" id="A0A2T5DGB3"/>
<dbReference type="EMBL" id="PYGR01000003">
    <property type="protein sequence ID" value="PTO37212.1"/>
    <property type="molecule type" value="Genomic_DNA"/>
</dbReference>
<protein>
    <submittedName>
        <fullName evidence="4">Type II toxin-antitoxin system YafQ family toxin</fullName>
    </submittedName>
</protein>
<dbReference type="InterPro" id="IPR007712">
    <property type="entry name" value="RelE/ParE_toxin"/>
</dbReference>
<dbReference type="PANTHER" id="PTHR40588:SF1">
    <property type="entry name" value="MRNA INTERFERASE TOXIN YAFQ"/>
    <property type="match status" value="1"/>
</dbReference>
<evidence type="ECO:0000313" key="4">
    <source>
        <dbReference type="EMBL" id="PTO37212.1"/>
    </source>
</evidence>
<proteinExistence type="inferred from homology"/>
<dbReference type="Proteomes" id="UP000244022">
    <property type="component" value="Unassembled WGS sequence"/>
</dbReference>
<sequence>MLDIFYTSQFKRDYKKAKKQGKDLAKLKKVLSLLQSQHKLPKVYRDHHLTGNYAGFRECHISPDWLLVYKIDTDQLLLILARLGSHSELF</sequence>
<accession>A0A2T5DGB3</accession>
<reference evidence="4 5" key="1">
    <citation type="submission" date="2018-03" db="EMBL/GenBank/DDBJ databases">
        <title>Draft genome sequences of four Enterococcus mundtii strains isolated from beef slaughterhouses in Kenya.</title>
        <authorList>
            <person name="Wambui J."/>
            <person name="Stevens M."/>
            <person name="Njage P."/>
            <person name="Stephan R."/>
            <person name="Tasara T."/>
        </authorList>
    </citation>
    <scope>NUCLEOTIDE SEQUENCE [LARGE SCALE GENOMIC DNA]</scope>
    <source>
        <strain evidence="4 5">H18-EM</strain>
    </source>
</reference>
<keyword evidence="1" id="KW-1277">Toxin-antitoxin system</keyword>
<dbReference type="GO" id="GO:0006415">
    <property type="term" value="P:translational termination"/>
    <property type="evidence" value="ECO:0007669"/>
    <property type="project" value="TreeGrafter"/>
</dbReference>
<dbReference type="InterPro" id="IPR004386">
    <property type="entry name" value="Toxin_YafQ-like"/>
</dbReference>
<feature type="active site" description="Proton donor" evidence="3">
    <location>
        <position position="86"/>
    </location>
</feature>
<dbReference type="Pfam" id="PF15738">
    <property type="entry name" value="YafQ_toxin"/>
    <property type="match status" value="1"/>
</dbReference>
<dbReference type="GO" id="GO:0006402">
    <property type="term" value="P:mRNA catabolic process"/>
    <property type="evidence" value="ECO:0007669"/>
    <property type="project" value="TreeGrafter"/>
</dbReference>
<organism evidence="4 5">
    <name type="scientific">Enterococcus mundtii</name>
    <dbReference type="NCBI Taxonomy" id="53346"/>
    <lineage>
        <taxon>Bacteria</taxon>
        <taxon>Bacillati</taxon>
        <taxon>Bacillota</taxon>
        <taxon>Bacilli</taxon>
        <taxon>Lactobacillales</taxon>
        <taxon>Enterococcaceae</taxon>
        <taxon>Enterococcus</taxon>
    </lineage>
</organism>
<name>A0A2T5DGB3_ENTMU</name>
<evidence type="ECO:0000256" key="3">
    <source>
        <dbReference type="PIRSR" id="PIRSR006156-1"/>
    </source>
</evidence>
<comment type="similarity">
    <text evidence="2">Belongs to the RelE toxin family. YafQ subfamily.</text>
</comment>
<dbReference type="InterPro" id="IPR035093">
    <property type="entry name" value="RelE/ParE_toxin_dom_sf"/>
</dbReference>
<dbReference type="NCBIfam" id="TIGR00053">
    <property type="entry name" value="YafQ family addiction module toxin"/>
    <property type="match status" value="1"/>
</dbReference>
<dbReference type="FunFam" id="3.30.2310.20:FF:000003">
    <property type="entry name" value="Type II toxin-antitoxin system YafQ family toxin"/>
    <property type="match status" value="1"/>
</dbReference>
<dbReference type="Gene3D" id="3.30.2310.20">
    <property type="entry name" value="RelE-like"/>
    <property type="match status" value="1"/>
</dbReference>
<dbReference type="RefSeq" id="WP_019722402.1">
    <property type="nucleotide sequence ID" value="NZ_JADNBP010000007.1"/>
</dbReference>
<dbReference type="PANTHER" id="PTHR40588">
    <property type="entry name" value="MRNA INTERFERASE TOXIN YAFQ"/>
    <property type="match status" value="1"/>
</dbReference>
<dbReference type="NCBIfam" id="TIGR02385">
    <property type="entry name" value="RelE_StbE"/>
    <property type="match status" value="1"/>
</dbReference>
<evidence type="ECO:0000256" key="1">
    <source>
        <dbReference type="ARBA" id="ARBA00022649"/>
    </source>
</evidence>
<comment type="caution">
    <text evidence="4">The sequence shown here is derived from an EMBL/GenBank/DDBJ whole genome shotgun (WGS) entry which is preliminary data.</text>
</comment>